<keyword evidence="1" id="KW-0812">Transmembrane</keyword>
<keyword evidence="1" id="KW-1133">Transmembrane helix</keyword>
<feature type="transmembrane region" description="Helical" evidence="1">
    <location>
        <begin position="7"/>
        <end position="26"/>
    </location>
</feature>
<dbReference type="Gene3D" id="1.20.140.150">
    <property type="match status" value="1"/>
</dbReference>
<reference evidence="2" key="1">
    <citation type="journal article" date="2020" name="Fungal Divers.">
        <title>Resolving the Mortierellaceae phylogeny through synthesis of multi-gene phylogenetics and phylogenomics.</title>
        <authorList>
            <person name="Vandepol N."/>
            <person name="Liber J."/>
            <person name="Desiro A."/>
            <person name="Na H."/>
            <person name="Kennedy M."/>
            <person name="Barry K."/>
            <person name="Grigoriev I.V."/>
            <person name="Miller A.N."/>
            <person name="O'Donnell K."/>
            <person name="Stajich J.E."/>
            <person name="Bonito G."/>
        </authorList>
    </citation>
    <scope>NUCLEOTIDE SEQUENCE</scope>
    <source>
        <strain evidence="2">KOD948</strain>
    </source>
</reference>
<proteinExistence type="predicted"/>
<dbReference type="Proteomes" id="UP000726737">
    <property type="component" value="Unassembled WGS sequence"/>
</dbReference>
<sequence>MPTRNAYIASTALFLLTFGFQLTTLFQPKWVQYKSPEPYYTETNYGLFQKCSTLTDDCRRFPKSSWGDCDQDKGSNRWVNLCAEWRIAGGLDIAAAIIGLWVLAGLGTVLYTGERWQAQGWKHILGLIGIFAGLEIVSMALIAHVTQSSAMFAHHHYGPTFIYSNVSWALAAAMSIGVLLFARYNGQGYIALE</sequence>
<accession>A0A9P6PZP2</accession>
<gene>
    <name evidence="2" type="ORF">BG011_005216</name>
</gene>
<feature type="transmembrane region" description="Helical" evidence="1">
    <location>
        <begin position="166"/>
        <end position="184"/>
    </location>
</feature>
<organism evidence="2 3">
    <name type="scientific">Mortierella polycephala</name>
    <dbReference type="NCBI Taxonomy" id="41804"/>
    <lineage>
        <taxon>Eukaryota</taxon>
        <taxon>Fungi</taxon>
        <taxon>Fungi incertae sedis</taxon>
        <taxon>Mucoromycota</taxon>
        <taxon>Mortierellomycotina</taxon>
        <taxon>Mortierellomycetes</taxon>
        <taxon>Mortierellales</taxon>
        <taxon>Mortierellaceae</taxon>
        <taxon>Mortierella</taxon>
    </lineage>
</organism>
<dbReference type="OrthoDB" id="61370at2759"/>
<feature type="transmembrane region" description="Helical" evidence="1">
    <location>
        <begin position="93"/>
        <end position="112"/>
    </location>
</feature>
<keyword evidence="1" id="KW-0472">Membrane</keyword>
<dbReference type="EMBL" id="JAAAJA010000357">
    <property type="protein sequence ID" value="KAG0255285.1"/>
    <property type="molecule type" value="Genomic_DNA"/>
</dbReference>
<name>A0A9P6PZP2_9FUNG</name>
<dbReference type="AlphaFoldDB" id="A0A9P6PZP2"/>
<evidence type="ECO:0000313" key="2">
    <source>
        <dbReference type="EMBL" id="KAG0255285.1"/>
    </source>
</evidence>
<evidence type="ECO:0000256" key="1">
    <source>
        <dbReference type="SAM" id="Phobius"/>
    </source>
</evidence>
<feature type="transmembrane region" description="Helical" evidence="1">
    <location>
        <begin position="124"/>
        <end position="146"/>
    </location>
</feature>
<protein>
    <submittedName>
        <fullName evidence="2">Uncharacterized protein</fullName>
    </submittedName>
</protein>
<comment type="caution">
    <text evidence="2">The sequence shown here is derived from an EMBL/GenBank/DDBJ whole genome shotgun (WGS) entry which is preliminary data.</text>
</comment>
<keyword evidence="3" id="KW-1185">Reference proteome</keyword>
<evidence type="ECO:0000313" key="3">
    <source>
        <dbReference type="Proteomes" id="UP000726737"/>
    </source>
</evidence>